<comment type="caution">
    <text evidence="3">The sequence shown here is derived from an EMBL/GenBank/DDBJ whole genome shotgun (WGS) entry which is preliminary data.</text>
</comment>
<accession>A0ABT9P8V3</accession>
<protein>
    <recommendedName>
        <fullName evidence="5">Ribosomally synthesized peptide with SipW-like signal peptide</fullName>
    </recommendedName>
</protein>
<keyword evidence="4" id="KW-1185">Reference proteome</keyword>
<name>A0ABT9P8V3_9ACTN</name>
<feature type="compositionally biased region" description="Pro residues" evidence="1">
    <location>
        <begin position="44"/>
        <end position="59"/>
    </location>
</feature>
<evidence type="ECO:0000313" key="4">
    <source>
        <dbReference type="Proteomes" id="UP001235712"/>
    </source>
</evidence>
<evidence type="ECO:0000256" key="1">
    <source>
        <dbReference type="SAM" id="MobiDB-lite"/>
    </source>
</evidence>
<keyword evidence="2" id="KW-0812">Transmembrane</keyword>
<dbReference type="RefSeq" id="WP_307245653.1">
    <property type="nucleotide sequence ID" value="NZ_JAUSQZ010000001.1"/>
</dbReference>
<proteinExistence type="predicted"/>
<keyword evidence="2" id="KW-0472">Membrane</keyword>
<gene>
    <name evidence="3" type="ORF">J2S57_004204</name>
</gene>
<sequence>MATRSARDRPAEFWIAVIGCVAGVIGAAAAVAVFVIPAATGEDPSPPPTTGETTPPPTTPASTLSTEASTDVRYLVDLKPSAGAGFLETTGQDLSISCPTNQSDDVEHEVTYTLPTEYTQLTTDMTVGGEADAEATASLQLFVQRRVDRNDAQTQAGDALVLKQGARGAFTRPLGGATTLTLRVRCTSRDQVVKLAGPRVTR</sequence>
<organism evidence="3 4">
    <name type="scientific">Kineosporia succinea</name>
    <dbReference type="NCBI Taxonomy" id="84632"/>
    <lineage>
        <taxon>Bacteria</taxon>
        <taxon>Bacillati</taxon>
        <taxon>Actinomycetota</taxon>
        <taxon>Actinomycetes</taxon>
        <taxon>Kineosporiales</taxon>
        <taxon>Kineosporiaceae</taxon>
        <taxon>Kineosporia</taxon>
    </lineage>
</organism>
<reference evidence="3 4" key="1">
    <citation type="submission" date="2023-07" db="EMBL/GenBank/DDBJ databases">
        <title>Sequencing the genomes of 1000 actinobacteria strains.</title>
        <authorList>
            <person name="Klenk H.-P."/>
        </authorList>
    </citation>
    <scope>NUCLEOTIDE SEQUENCE [LARGE SCALE GENOMIC DNA]</scope>
    <source>
        <strain evidence="3 4">DSM 44388</strain>
    </source>
</reference>
<feature type="transmembrane region" description="Helical" evidence="2">
    <location>
        <begin position="12"/>
        <end position="36"/>
    </location>
</feature>
<keyword evidence="2" id="KW-1133">Transmembrane helix</keyword>
<dbReference type="Proteomes" id="UP001235712">
    <property type="component" value="Unassembled WGS sequence"/>
</dbReference>
<evidence type="ECO:0000256" key="2">
    <source>
        <dbReference type="SAM" id="Phobius"/>
    </source>
</evidence>
<feature type="region of interest" description="Disordered" evidence="1">
    <location>
        <begin position="41"/>
        <end position="67"/>
    </location>
</feature>
<evidence type="ECO:0000313" key="3">
    <source>
        <dbReference type="EMBL" id="MDP9828455.1"/>
    </source>
</evidence>
<dbReference type="EMBL" id="JAUSQZ010000001">
    <property type="protein sequence ID" value="MDP9828455.1"/>
    <property type="molecule type" value="Genomic_DNA"/>
</dbReference>
<evidence type="ECO:0008006" key="5">
    <source>
        <dbReference type="Google" id="ProtNLM"/>
    </source>
</evidence>